<dbReference type="Proteomes" id="UP000615446">
    <property type="component" value="Unassembled WGS sequence"/>
</dbReference>
<evidence type="ECO:0000256" key="2">
    <source>
        <dbReference type="ARBA" id="ARBA00022737"/>
    </source>
</evidence>
<dbReference type="Gene3D" id="2.120.10.80">
    <property type="entry name" value="Kelch-type beta propeller"/>
    <property type="match status" value="2"/>
</dbReference>
<evidence type="ECO:0000256" key="1">
    <source>
        <dbReference type="ARBA" id="ARBA00022441"/>
    </source>
</evidence>
<dbReference type="EMBL" id="BLAL01000285">
    <property type="protein sequence ID" value="GES99999.1"/>
    <property type="molecule type" value="Genomic_DNA"/>
</dbReference>
<keyword evidence="4" id="KW-0472">Membrane</keyword>
<feature type="chain" id="PRO_5034533415" description="Galactose oxidase" evidence="5">
    <location>
        <begin position="27"/>
        <end position="505"/>
    </location>
</feature>
<evidence type="ECO:0000256" key="3">
    <source>
        <dbReference type="SAM" id="MobiDB-lite"/>
    </source>
</evidence>
<dbReference type="InterPro" id="IPR015915">
    <property type="entry name" value="Kelch-typ_b-propeller"/>
</dbReference>
<feature type="signal peptide" evidence="5">
    <location>
        <begin position="1"/>
        <end position="26"/>
    </location>
</feature>
<evidence type="ECO:0000256" key="5">
    <source>
        <dbReference type="SAM" id="SignalP"/>
    </source>
</evidence>
<organism evidence="6 7">
    <name type="scientific">Rhizophagus clarus</name>
    <dbReference type="NCBI Taxonomy" id="94130"/>
    <lineage>
        <taxon>Eukaryota</taxon>
        <taxon>Fungi</taxon>
        <taxon>Fungi incertae sedis</taxon>
        <taxon>Mucoromycota</taxon>
        <taxon>Glomeromycotina</taxon>
        <taxon>Glomeromycetes</taxon>
        <taxon>Glomerales</taxon>
        <taxon>Glomeraceae</taxon>
        <taxon>Rhizophagus</taxon>
    </lineage>
</organism>
<dbReference type="OrthoDB" id="10250130at2759"/>
<keyword evidence="1" id="KW-0880">Kelch repeat</keyword>
<accession>A0A8H3M6H7</accession>
<dbReference type="PANTHER" id="PTHR46093:SF18">
    <property type="entry name" value="FIBRONECTIN TYPE-III DOMAIN-CONTAINING PROTEIN"/>
    <property type="match status" value="1"/>
</dbReference>
<keyword evidence="4" id="KW-1133">Transmembrane helix</keyword>
<proteinExistence type="predicted"/>
<reference evidence="6" key="1">
    <citation type="submission" date="2019-10" db="EMBL/GenBank/DDBJ databases">
        <title>Conservation and host-specific expression of non-tandemly repeated heterogenous ribosome RNA gene in arbuscular mycorrhizal fungi.</title>
        <authorList>
            <person name="Maeda T."/>
            <person name="Kobayashi Y."/>
            <person name="Nakagawa T."/>
            <person name="Ezawa T."/>
            <person name="Yamaguchi K."/>
            <person name="Bino T."/>
            <person name="Nishimoto Y."/>
            <person name="Shigenobu S."/>
            <person name="Kawaguchi M."/>
        </authorList>
    </citation>
    <scope>NUCLEOTIDE SEQUENCE</scope>
    <source>
        <strain evidence="6">HR1</strain>
    </source>
</reference>
<dbReference type="PANTHER" id="PTHR46093">
    <property type="entry name" value="ACYL-COA-BINDING DOMAIN-CONTAINING PROTEIN 5"/>
    <property type="match status" value="1"/>
</dbReference>
<feature type="region of interest" description="Disordered" evidence="3">
    <location>
        <begin position="465"/>
        <end position="505"/>
    </location>
</feature>
<dbReference type="Pfam" id="PF24681">
    <property type="entry name" value="Kelch_KLHDC2_KLHL20_DRC7"/>
    <property type="match status" value="1"/>
</dbReference>
<feature type="transmembrane region" description="Helical" evidence="4">
    <location>
        <begin position="352"/>
        <end position="376"/>
    </location>
</feature>
<dbReference type="CDD" id="cd12087">
    <property type="entry name" value="TM_EGFR-like"/>
    <property type="match status" value="1"/>
</dbReference>
<feature type="region of interest" description="Disordered" evidence="3">
    <location>
        <begin position="430"/>
        <end position="450"/>
    </location>
</feature>
<keyword evidence="2" id="KW-0677">Repeat</keyword>
<comment type="caution">
    <text evidence="6">The sequence shown here is derived from an EMBL/GenBank/DDBJ whole genome shotgun (WGS) entry which is preliminary data.</text>
</comment>
<protein>
    <recommendedName>
        <fullName evidence="8">Galactose oxidase</fullName>
    </recommendedName>
</protein>
<dbReference type="AlphaFoldDB" id="A0A8H3M6H7"/>
<sequence>MDYKILNNNLMLILLTHLFFWVIVNGQFVPGPRVGHTANLVGDKIYFIGGYNFSEYDESEVFYYGGDSETWISLNSEGGITKDTNLVYVLDTKTNKIDIPTRGPSSINRLFMSSVSYEGKIYLFGGIDLNDIPSNNLNILDTINLNWEIGGLINAPPPRYKHTATLVNGVIYYIGGRLLNGYESMSNIYQYNIDTDIWSLKIADLAPGNVPEPRMGHSAVLVEGKICICGGSYFDYIINVSIAMLDTDTLQWSIPQFKNPRRPGVPNLPNLIYHTATLVDKRMLLAFGNDTTTIINGFSGLNNHFYIFDFNSSEWFETTADELANPSANIPKLQFPSTSNSSDAVISSNSSAIIGLSVGIVLSVLVIVGVLIFIYYRRKKNQSKEDGRPSDDSSDQITFSQRSTLYSSQQYTPSTLSYQFTNQHKQFTPQQNISDNNKQFTSHQNISDNNNLTEEYSDYILQIPSDADRYPNHPSNHYLGSGTETHSQRSESPPLPPPPPPPKSP</sequence>
<keyword evidence="5" id="KW-0732">Signal</keyword>
<evidence type="ECO:0008006" key="8">
    <source>
        <dbReference type="Google" id="ProtNLM"/>
    </source>
</evidence>
<gene>
    <name evidence="6" type="ORF">RCL2_002647500</name>
</gene>
<evidence type="ECO:0000256" key="4">
    <source>
        <dbReference type="SAM" id="Phobius"/>
    </source>
</evidence>
<name>A0A8H3M6H7_9GLOM</name>
<evidence type="ECO:0000313" key="7">
    <source>
        <dbReference type="Proteomes" id="UP000615446"/>
    </source>
</evidence>
<feature type="compositionally biased region" description="Pro residues" evidence="3">
    <location>
        <begin position="493"/>
        <end position="505"/>
    </location>
</feature>
<keyword evidence="4" id="KW-0812">Transmembrane</keyword>
<dbReference type="SUPFAM" id="SSF117281">
    <property type="entry name" value="Kelch motif"/>
    <property type="match status" value="1"/>
</dbReference>
<evidence type="ECO:0000313" key="6">
    <source>
        <dbReference type="EMBL" id="GES99999.1"/>
    </source>
</evidence>